<sequence length="208" mass="23720">MKNSTNQLLTILTYLALLFISTILSMLRLTGHPFFAIVTVAAIVATFIMVYLTHTNGKNDFEQTFDWHRFVTWSLIGAIGAVVIQFGLGLIEQVLLHLPTSSQNTMSLLTSVKGYPYYLIYILFCAPIMEEIVFRRVFFANLIKPTNIYWAILISSLLFAFMHQDTRFVIYLVMGAWFCFVYYRSKNIYVSATSHIIMNAVVLGLSLA</sequence>
<keyword evidence="2" id="KW-0812">Transmembrane</keyword>
<evidence type="ECO:0000313" key="5">
    <source>
        <dbReference type="Proteomes" id="UP000051647"/>
    </source>
</evidence>
<dbReference type="PATRIC" id="fig|1423815.3.peg.1072"/>
<accession>A0A0R1SMD5</accession>
<dbReference type="Pfam" id="PF02517">
    <property type="entry name" value="Rce1-like"/>
    <property type="match status" value="1"/>
</dbReference>
<keyword evidence="2" id="KW-0472">Membrane</keyword>
<feature type="transmembrane region" description="Helical" evidence="2">
    <location>
        <begin position="33"/>
        <end position="52"/>
    </location>
</feature>
<dbReference type="GO" id="GO:0004175">
    <property type="term" value="F:endopeptidase activity"/>
    <property type="evidence" value="ECO:0007669"/>
    <property type="project" value="UniProtKB-ARBA"/>
</dbReference>
<proteinExistence type="inferred from homology"/>
<feature type="domain" description="CAAX prenyl protease 2/Lysostaphin resistance protein A-like" evidence="3">
    <location>
        <begin position="117"/>
        <end position="201"/>
    </location>
</feature>
<feature type="transmembrane region" description="Helical" evidence="2">
    <location>
        <begin position="168"/>
        <end position="183"/>
    </location>
</feature>
<feature type="transmembrane region" description="Helical" evidence="2">
    <location>
        <begin position="73"/>
        <end position="95"/>
    </location>
</feature>
<gene>
    <name evidence="4" type="ORF">FC27_GL001052</name>
</gene>
<evidence type="ECO:0000313" key="4">
    <source>
        <dbReference type="EMBL" id="KRL66123.1"/>
    </source>
</evidence>
<comment type="caution">
    <text evidence="4">The sequence shown here is derived from an EMBL/GenBank/DDBJ whole genome shotgun (WGS) entry which is preliminary data.</text>
</comment>
<evidence type="ECO:0000256" key="2">
    <source>
        <dbReference type="SAM" id="Phobius"/>
    </source>
</evidence>
<organism evidence="4 5">
    <name type="scientific">Companilactobacillus versmoldensis DSM 14857 = KCTC 3814</name>
    <dbReference type="NCBI Taxonomy" id="1423815"/>
    <lineage>
        <taxon>Bacteria</taxon>
        <taxon>Bacillati</taxon>
        <taxon>Bacillota</taxon>
        <taxon>Bacilli</taxon>
        <taxon>Lactobacillales</taxon>
        <taxon>Lactobacillaceae</taxon>
        <taxon>Companilactobacillus</taxon>
    </lineage>
</organism>
<keyword evidence="4" id="KW-0378">Hydrolase</keyword>
<dbReference type="InterPro" id="IPR052710">
    <property type="entry name" value="CAAX_protease"/>
</dbReference>
<dbReference type="RefSeq" id="WP_010624820.1">
    <property type="nucleotide sequence ID" value="NZ_AZFA01000020.1"/>
</dbReference>
<reference evidence="4 5" key="1">
    <citation type="journal article" date="2015" name="Genome Announc.">
        <title>Expanding the biotechnology potential of lactobacilli through comparative genomics of 213 strains and associated genera.</title>
        <authorList>
            <person name="Sun Z."/>
            <person name="Harris H.M."/>
            <person name="McCann A."/>
            <person name="Guo C."/>
            <person name="Argimon S."/>
            <person name="Zhang W."/>
            <person name="Yang X."/>
            <person name="Jeffery I.B."/>
            <person name="Cooney J.C."/>
            <person name="Kagawa T.F."/>
            <person name="Liu W."/>
            <person name="Song Y."/>
            <person name="Salvetti E."/>
            <person name="Wrobel A."/>
            <person name="Rasinkangas P."/>
            <person name="Parkhill J."/>
            <person name="Rea M.C."/>
            <person name="O'Sullivan O."/>
            <person name="Ritari J."/>
            <person name="Douillard F.P."/>
            <person name="Paul Ross R."/>
            <person name="Yang R."/>
            <person name="Briner A.E."/>
            <person name="Felis G.E."/>
            <person name="de Vos W.M."/>
            <person name="Barrangou R."/>
            <person name="Klaenhammer T.R."/>
            <person name="Caufield P.W."/>
            <person name="Cui Y."/>
            <person name="Zhang H."/>
            <person name="O'Toole P.W."/>
        </authorList>
    </citation>
    <scope>NUCLEOTIDE SEQUENCE [LARGE SCALE GENOMIC DNA]</scope>
    <source>
        <strain evidence="4 5">DSM 14857</strain>
    </source>
</reference>
<evidence type="ECO:0000256" key="1">
    <source>
        <dbReference type="ARBA" id="ARBA00009067"/>
    </source>
</evidence>
<feature type="transmembrane region" description="Helical" evidence="2">
    <location>
        <begin position="7"/>
        <end position="27"/>
    </location>
</feature>
<dbReference type="EMBL" id="AZFA01000020">
    <property type="protein sequence ID" value="KRL66123.1"/>
    <property type="molecule type" value="Genomic_DNA"/>
</dbReference>
<comment type="similarity">
    <text evidence="1">Belongs to the UPF0177 family.</text>
</comment>
<protein>
    <submittedName>
        <fullName evidence="4">CAAX family protease</fullName>
    </submittedName>
</protein>
<dbReference type="GO" id="GO:0006508">
    <property type="term" value="P:proteolysis"/>
    <property type="evidence" value="ECO:0007669"/>
    <property type="project" value="UniProtKB-KW"/>
</dbReference>
<dbReference type="GO" id="GO:0080120">
    <property type="term" value="P:CAAX-box protein maturation"/>
    <property type="evidence" value="ECO:0007669"/>
    <property type="project" value="UniProtKB-ARBA"/>
</dbReference>
<dbReference type="PANTHER" id="PTHR36435">
    <property type="entry name" value="SLR1288 PROTEIN"/>
    <property type="match status" value="1"/>
</dbReference>
<evidence type="ECO:0000259" key="3">
    <source>
        <dbReference type="Pfam" id="PF02517"/>
    </source>
</evidence>
<keyword evidence="4" id="KW-0645">Protease</keyword>
<dbReference type="PANTHER" id="PTHR36435:SF6">
    <property type="entry name" value="ABORTIVE INFECTION PROTEIN"/>
    <property type="match status" value="1"/>
</dbReference>
<name>A0A0R1SMD5_9LACO</name>
<keyword evidence="2" id="KW-1133">Transmembrane helix</keyword>
<dbReference type="Proteomes" id="UP000051647">
    <property type="component" value="Unassembled WGS sequence"/>
</dbReference>
<dbReference type="eggNOG" id="COG1266">
    <property type="taxonomic scope" value="Bacteria"/>
</dbReference>
<dbReference type="InterPro" id="IPR003675">
    <property type="entry name" value="Rce1/LyrA-like_dom"/>
</dbReference>
<dbReference type="STRING" id="1423815.FC27_GL001052"/>
<dbReference type="AlphaFoldDB" id="A0A0R1SMD5"/>
<feature type="transmembrane region" description="Helical" evidence="2">
    <location>
        <begin position="115"/>
        <end position="134"/>
    </location>
</feature>
<keyword evidence="5" id="KW-1185">Reference proteome</keyword>
<feature type="transmembrane region" description="Helical" evidence="2">
    <location>
        <begin position="146"/>
        <end position="162"/>
    </location>
</feature>